<keyword evidence="1" id="KW-0233">DNA recombination</keyword>
<evidence type="ECO:0000256" key="1">
    <source>
        <dbReference type="ARBA" id="ARBA00023172"/>
    </source>
</evidence>
<dbReference type="AlphaFoldDB" id="A0A0A9WNV2"/>
<dbReference type="EMBL" id="GBHO01035441">
    <property type="protein sequence ID" value="JAG08163.1"/>
    <property type="molecule type" value="Transcribed_RNA"/>
</dbReference>
<dbReference type="SUPFAM" id="SSF56349">
    <property type="entry name" value="DNA breaking-rejoining enzymes"/>
    <property type="match status" value="1"/>
</dbReference>
<dbReference type="PANTHER" id="PTHR33480">
    <property type="entry name" value="SET DOMAIN-CONTAINING PROTEIN-RELATED"/>
    <property type="match status" value="1"/>
</dbReference>
<gene>
    <name evidence="2" type="ORF">CM83_31182</name>
</gene>
<dbReference type="GO" id="GO:0006310">
    <property type="term" value="P:DNA recombination"/>
    <property type="evidence" value="ECO:0007669"/>
    <property type="project" value="UniProtKB-KW"/>
</dbReference>
<proteinExistence type="predicted"/>
<sequence length="641" mass="73954">MKKNSLQRKQLLAVIRNKGNYLQSKVTNFLRPVRKPALKRESSNPLPCNRCYGYFARKQLWRHMRRCPANKSKEQVPYSHNLAQNMLLGQVEGNDFLKKNVFPHMRADNITLAVKSDPLICAYGGRFAKTHQDKHQVNFISRKMRELGKLLISIRKADPQIKSLMDALKPEHYDLLVKCTKEVAGFHRENNRFSSPTYAMNIQTSLKDCCQIACNYLYQHAKFPDKKSYDEAEFPFKRLIATIASEWKYDISHHAANNLQSSTMNKITIVPLANDLYRFKQYLITLANVSVSALEYDDRNSEAYRNLLQSAYCRVMLLCRKRCGELSRLTVELYKKSGDRETYEEFADAIRPSEMLLVRKFKRIVIQGKRKTTPIIFSADVQNHIDLVLKLRSHFVPESNPYVFVTLNTDNHISGYQVIRKHALNADLAHPEAITTRCLRKHLATVCQVLAMSDQDIEQLATFMGHTTDIHKKEYRLPDHIFQTAKVSKLLLMMEAGQAGQFKGKTLDEIEVDMESDILGEIGTQCNDIQDDEELAENRSMEDLVNVCAMAGPSTSSNVQPTASTSQPSFVKKKKFQRDTWSDEEKRIVLEYFSEHIQQKKPPKKGECELLISQHPDVLKHRTWQKVKVFIHNAYSNKRST</sequence>
<protein>
    <submittedName>
        <fullName evidence="2">Uncharacterized protein</fullName>
    </submittedName>
</protein>
<dbReference type="Gene3D" id="1.10.443.10">
    <property type="entry name" value="Intergrase catalytic core"/>
    <property type="match status" value="1"/>
</dbReference>
<evidence type="ECO:0000313" key="2">
    <source>
        <dbReference type="EMBL" id="JAG08163.1"/>
    </source>
</evidence>
<dbReference type="InterPro" id="IPR013762">
    <property type="entry name" value="Integrase-like_cat_sf"/>
</dbReference>
<dbReference type="InterPro" id="IPR011010">
    <property type="entry name" value="DNA_brk_join_enz"/>
</dbReference>
<name>A0A0A9WNV2_LYGHE</name>
<organism evidence="2">
    <name type="scientific">Lygus hesperus</name>
    <name type="common">Western plant bug</name>
    <dbReference type="NCBI Taxonomy" id="30085"/>
    <lineage>
        <taxon>Eukaryota</taxon>
        <taxon>Metazoa</taxon>
        <taxon>Ecdysozoa</taxon>
        <taxon>Arthropoda</taxon>
        <taxon>Hexapoda</taxon>
        <taxon>Insecta</taxon>
        <taxon>Pterygota</taxon>
        <taxon>Neoptera</taxon>
        <taxon>Paraneoptera</taxon>
        <taxon>Hemiptera</taxon>
        <taxon>Heteroptera</taxon>
        <taxon>Panheteroptera</taxon>
        <taxon>Cimicomorpha</taxon>
        <taxon>Miridae</taxon>
        <taxon>Mirini</taxon>
        <taxon>Lygus</taxon>
    </lineage>
</organism>
<reference evidence="2" key="2">
    <citation type="submission" date="2014-07" db="EMBL/GenBank/DDBJ databases">
        <authorList>
            <person name="Hull J."/>
        </authorList>
    </citation>
    <scope>NUCLEOTIDE SEQUENCE</scope>
</reference>
<dbReference type="PANTHER" id="PTHR33480:SF1">
    <property type="entry name" value="TYR RECOMBINASE DOMAIN-CONTAINING PROTEIN"/>
    <property type="match status" value="1"/>
</dbReference>
<dbReference type="GO" id="GO:0003677">
    <property type="term" value="F:DNA binding"/>
    <property type="evidence" value="ECO:0007669"/>
    <property type="project" value="InterPro"/>
</dbReference>
<reference evidence="2" key="1">
    <citation type="journal article" date="2014" name="PLoS ONE">
        <title>Transcriptome-Based Identification of ABC Transporters in the Western Tarnished Plant Bug Lygus hesperus.</title>
        <authorList>
            <person name="Hull J.J."/>
            <person name="Chaney K."/>
            <person name="Geib S.M."/>
            <person name="Fabrick J.A."/>
            <person name="Brent C.S."/>
            <person name="Walsh D."/>
            <person name="Lavine L.C."/>
        </authorList>
    </citation>
    <scope>NUCLEOTIDE SEQUENCE</scope>
</reference>
<dbReference type="GO" id="GO:0015074">
    <property type="term" value="P:DNA integration"/>
    <property type="evidence" value="ECO:0007669"/>
    <property type="project" value="InterPro"/>
</dbReference>
<accession>A0A0A9WNV2</accession>